<organism evidence="1 2">
    <name type="scientific">Indibacter alkaliphilus (strain CCUG 57479 / KCTC 22604 / LW1)</name>
    <dbReference type="NCBI Taxonomy" id="1189612"/>
    <lineage>
        <taxon>Bacteria</taxon>
        <taxon>Pseudomonadati</taxon>
        <taxon>Bacteroidota</taxon>
        <taxon>Cytophagia</taxon>
        <taxon>Cytophagales</taxon>
        <taxon>Cyclobacteriaceae</taxon>
    </lineage>
</organism>
<keyword evidence="2" id="KW-1185">Reference proteome</keyword>
<proteinExistence type="predicted"/>
<gene>
    <name evidence="1" type="ORF">A33Q_3827</name>
</gene>
<evidence type="ECO:0000313" key="1">
    <source>
        <dbReference type="EMBL" id="EOZ93237.1"/>
    </source>
</evidence>
<name>S2D1K9_INDAL</name>
<dbReference type="Proteomes" id="UP000006073">
    <property type="component" value="Unassembled WGS sequence"/>
</dbReference>
<dbReference type="AlphaFoldDB" id="S2D1K9"/>
<comment type="caution">
    <text evidence="1">The sequence shown here is derived from an EMBL/GenBank/DDBJ whole genome shotgun (WGS) entry which is preliminary data.</text>
</comment>
<reference evidence="1 2" key="1">
    <citation type="journal article" date="2013" name="Genome Announc.">
        <title>Draft Genome Sequence of Indibacter alkaliphilus Strain LW1T, Isolated from Lonar Lake, a Haloalkaline Lake in the Buldana District of Maharashtra, India.</title>
        <authorList>
            <person name="Singh A."/>
            <person name="Kumar Jangir P."/>
            <person name="Sharma R."/>
            <person name="Singh A."/>
            <person name="Kumar Pinnaka A."/>
            <person name="Shivaji S."/>
        </authorList>
    </citation>
    <scope>NUCLEOTIDE SEQUENCE [LARGE SCALE GENOMIC DNA]</scope>
    <source>
        <strain evidence="2">CCUG 57479 / KCTC 22604 / LW1</strain>
    </source>
</reference>
<evidence type="ECO:0000313" key="2">
    <source>
        <dbReference type="Proteomes" id="UP000006073"/>
    </source>
</evidence>
<dbReference type="STRING" id="1189612.A33Q_3827"/>
<sequence length="43" mass="4967">MQPDLEQKELHPMGGGLLINPILPNINSFENFRETVTKLFKKK</sequence>
<accession>S2D1K9</accession>
<dbReference type="EMBL" id="ALWO02000047">
    <property type="protein sequence ID" value="EOZ93237.1"/>
    <property type="molecule type" value="Genomic_DNA"/>
</dbReference>
<protein>
    <submittedName>
        <fullName evidence="1">Uncharacterized protein</fullName>
    </submittedName>
</protein>